<reference evidence="1" key="1">
    <citation type="submission" date="2018-05" db="EMBL/GenBank/DDBJ databases">
        <authorList>
            <person name="Lanie J.A."/>
            <person name="Ng W.-L."/>
            <person name="Kazmierczak K.M."/>
            <person name="Andrzejewski T.M."/>
            <person name="Davidsen T.M."/>
            <person name="Wayne K.J."/>
            <person name="Tettelin H."/>
            <person name="Glass J.I."/>
            <person name="Rusch D."/>
            <person name="Podicherti R."/>
            <person name="Tsui H.-C.T."/>
            <person name="Winkler M.E."/>
        </authorList>
    </citation>
    <scope>NUCLEOTIDE SEQUENCE</scope>
</reference>
<proteinExistence type="predicted"/>
<sequence length="82" mass="9894">MLLMTYTLLVSISFAQEHDYMDHDEGRGNDDHGSRERMETMMVWRLTEELDLKPEQAEKFFPRFRVHRKNLDAIHQEERDIG</sequence>
<name>A0A382BE88_9ZZZZ</name>
<gene>
    <name evidence="1" type="ORF">METZ01_LOCUS164436</name>
</gene>
<evidence type="ECO:0000313" key="1">
    <source>
        <dbReference type="EMBL" id="SVB11582.1"/>
    </source>
</evidence>
<feature type="non-terminal residue" evidence="1">
    <location>
        <position position="82"/>
    </location>
</feature>
<organism evidence="1">
    <name type="scientific">marine metagenome</name>
    <dbReference type="NCBI Taxonomy" id="408172"/>
    <lineage>
        <taxon>unclassified sequences</taxon>
        <taxon>metagenomes</taxon>
        <taxon>ecological metagenomes</taxon>
    </lineage>
</organism>
<accession>A0A382BE88</accession>
<dbReference type="EMBL" id="UINC01029218">
    <property type="protein sequence ID" value="SVB11582.1"/>
    <property type="molecule type" value="Genomic_DNA"/>
</dbReference>
<protein>
    <submittedName>
        <fullName evidence="1">Uncharacterized protein</fullName>
    </submittedName>
</protein>
<dbReference type="AlphaFoldDB" id="A0A382BE88"/>